<keyword evidence="1" id="KW-0677">Repeat</keyword>
<name>A0A9D4PZ25_RHISA</name>
<dbReference type="PANTHER" id="PTHR24111:SF0">
    <property type="entry name" value="LEUCINE-RICH REPEAT-CONTAINING PROTEIN"/>
    <property type="match status" value="1"/>
</dbReference>
<comment type="caution">
    <text evidence="2">The sequence shown here is derived from an EMBL/GenBank/DDBJ whole genome shotgun (WGS) entry which is preliminary data.</text>
</comment>
<evidence type="ECO:0000256" key="1">
    <source>
        <dbReference type="ARBA" id="ARBA00022737"/>
    </source>
</evidence>
<reference evidence="2" key="1">
    <citation type="journal article" date="2020" name="Cell">
        <title>Large-Scale Comparative Analyses of Tick Genomes Elucidate Their Genetic Diversity and Vector Capacities.</title>
        <authorList>
            <consortium name="Tick Genome and Microbiome Consortium (TIGMIC)"/>
            <person name="Jia N."/>
            <person name="Wang J."/>
            <person name="Shi W."/>
            <person name="Du L."/>
            <person name="Sun Y."/>
            <person name="Zhan W."/>
            <person name="Jiang J.F."/>
            <person name="Wang Q."/>
            <person name="Zhang B."/>
            <person name="Ji P."/>
            <person name="Bell-Sakyi L."/>
            <person name="Cui X.M."/>
            <person name="Yuan T.T."/>
            <person name="Jiang B.G."/>
            <person name="Yang W.F."/>
            <person name="Lam T.T."/>
            <person name="Chang Q.C."/>
            <person name="Ding S.J."/>
            <person name="Wang X.J."/>
            <person name="Zhu J.G."/>
            <person name="Ruan X.D."/>
            <person name="Zhao L."/>
            <person name="Wei J.T."/>
            <person name="Ye R.Z."/>
            <person name="Que T.C."/>
            <person name="Du C.H."/>
            <person name="Zhou Y.H."/>
            <person name="Cheng J.X."/>
            <person name="Dai P.F."/>
            <person name="Guo W.B."/>
            <person name="Han X.H."/>
            <person name="Huang E.J."/>
            <person name="Li L.F."/>
            <person name="Wei W."/>
            <person name="Gao Y.C."/>
            <person name="Liu J.Z."/>
            <person name="Shao H.Z."/>
            <person name="Wang X."/>
            <person name="Wang C.C."/>
            <person name="Yang T.C."/>
            <person name="Huo Q.B."/>
            <person name="Li W."/>
            <person name="Chen H.Y."/>
            <person name="Chen S.E."/>
            <person name="Zhou L.G."/>
            <person name="Ni X.B."/>
            <person name="Tian J.H."/>
            <person name="Sheng Y."/>
            <person name="Liu T."/>
            <person name="Pan Y.S."/>
            <person name="Xia L.Y."/>
            <person name="Li J."/>
            <person name="Zhao F."/>
            <person name="Cao W.C."/>
        </authorList>
    </citation>
    <scope>NUCLEOTIDE SEQUENCE</scope>
    <source>
        <strain evidence="2">Rsan-2018</strain>
    </source>
</reference>
<dbReference type="Gene3D" id="3.80.10.10">
    <property type="entry name" value="Ribonuclease Inhibitor"/>
    <property type="match status" value="1"/>
</dbReference>
<dbReference type="SUPFAM" id="SSF52047">
    <property type="entry name" value="RNI-like"/>
    <property type="match status" value="1"/>
</dbReference>
<organism evidence="2 3">
    <name type="scientific">Rhipicephalus sanguineus</name>
    <name type="common">Brown dog tick</name>
    <name type="synonym">Ixodes sanguineus</name>
    <dbReference type="NCBI Taxonomy" id="34632"/>
    <lineage>
        <taxon>Eukaryota</taxon>
        <taxon>Metazoa</taxon>
        <taxon>Ecdysozoa</taxon>
        <taxon>Arthropoda</taxon>
        <taxon>Chelicerata</taxon>
        <taxon>Arachnida</taxon>
        <taxon>Acari</taxon>
        <taxon>Parasitiformes</taxon>
        <taxon>Ixodida</taxon>
        <taxon>Ixodoidea</taxon>
        <taxon>Ixodidae</taxon>
        <taxon>Rhipicephalinae</taxon>
        <taxon>Rhipicephalus</taxon>
        <taxon>Rhipicephalus</taxon>
    </lineage>
</organism>
<keyword evidence="3" id="KW-1185">Reference proteome</keyword>
<dbReference type="AlphaFoldDB" id="A0A9D4PZ25"/>
<proteinExistence type="predicted"/>
<dbReference type="Proteomes" id="UP000821837">
    <property type="component" value="Chromosome 3"/>
</dbReference>
<evidence type="ECO:0000313" key="3">
    <source>
        <dbReference type="Proteomes" id="UP000821837"/>
    </source>
</evidence>
<dbReference type="EMBL" id="JABSTV010001249">
    <property type="protein sequence ID" value="KAH7961404.1"/>
    <property type="molecule type" value="Genomic_DNA"/>
</dbReference>
<protein>
    <submittedName>
        <fullName evidence="2">Uncharacterized protein</fullName>
    </submittedName>
</protein>
<evidence type="ECO:0000313" key="2">
    <source>
        <dbReference type="EMBL" id="KAH7961404.1"/>
    </source>
</evidence>
<reference evidence="2" key="2">
    <citation type="submission" date="2021-09" db="EMBL/GenBank/DDBJ databases">
        <authorList>
            <person name="Jia N."/>
            <person name="Wang J."/>
            <person name="Shi W."/>
            <person name="Du L."/>
            <person name="Sun Y."/>
            <person name="Zhan W."/>
            <person name="Jiang J."/>
            <person name="Wang Q."/>
            <person name="Zhang B."/>
            <person name="Ji P."/>
            <person name="Sakyi L.B."/>
            <person name="Cui X."/>
            <person name="Yuan T."/>
            <person name="Jiang B."/>
            <person name="Yang W."/>
            <person name="Lam T.T.-Y."/>
            <person name="Chang Q."/>
            <person name="Ding S."/>
            <person name="Wang X."/>
            <person name="Zhu J."/>
            <person name="Ruan X."/>
            <person name="Zhao L."/>
            <person name="Wei J."/>
            <person name="Que T."/>
            <person name="Du C."/>
            <person name="Cheng J."/>
            <person name="Dai P."/>
            <person name="Han X."/>
            <person name="Huang E."/>
            <person name="Gao Y."/>
            <person name="Liu J."/>
            <person name="Shao H."/>
            <person name="Ye R."/>
            <person name="Li L."/>
            <person name="Wei W."/>
            <person name="Wang X."/>
            <person name="Wang C."/>
            <person name="Huo Q."/>
            <person name="Li W."/>
            <person name="Guo W."/>
            <person name="Chen H."/>
            <person name="Chen S."/>
            <person name="Zhou L."/>
            <person name="Zhou L."/>
            <person name="Ni X."/>
            <person name="Tian J."/>
            <person name="Zhou Y."/>
            <person name="Sheng Y."/>
            <person name="Liu T."/>
            <person name="Pan Y."/>
            <person name="Xia L."/>
            <person name="Li J."/>
            <person name="Zhao F."/>
            <person name="Cao W."/>
        </authorList>
    </citation>
    <scope>NUCLEOTIDE SEQUENCE</scope>
    <source>
        <strain evidence="2">Rsan-2018</strain>
        <tissue evidence="2">Larvae</tissue>
    </source>
</reference>
<gene>
    <name evidence="2" type="ORF">HPB52_008889</name>
</gene>
<dbReference type="InterPro" id="IPR052201">
    <property type="entry name" value="LRR-containing_regulator"/>
</dbReference>
<dbReference type="PANTHER" id="PTHR24111">
    <property type="entry name" value="LEUCINE-RICH REPEAT-CONTAINING PROTEIN 34"/>
    <property type="match status" value="1"/>
</dbReference>
<dbReference type="VEuPathDB" id="VectorBase:RSAN_026351"/>
<sequence>MTDPGMIEEGAPEHLELNSISSTSVCLADLDGVKGPFSGAPLPYKLPCRADKDRTCQIVRHLSTWNEFLFQVRMEIREVAGARGQLAVMCFDSLELLIDDGDSQLHRIATLLHWLLSTHHCIRSFSARPTRFKSYKWLFREALLKSSSIEYLKLHFTSFQVCKDVCKVVAAAHHVKELELQSHEPTSAEVVSALLTLLKATNTLVVLKIPHVSKSGPDADQFLTLLAENNTLRELSVHESAFCEASVASRTRFADHPKSKCTLTTLAVGKGDEVWYQLSPVPTTLFMTWILQGLLTNSTVSSLKLMYVVVDRESVRLLCALFKESKVLRKFSLTSSLTDLRAQPRSAYDCWTEALAENESLQELTLPFGIWEVGSWKAFFNIMSRKRNLASVTINIYKVDYPGLRETCECVRESGVDSRVSFGTYYPSDSFDLLESTVFTEVSVVSFRDFTNVLRLLRQLPSYPHITSLMLDICAGDTTLSCAFADYMESSSTLRKLRLWLGSDGFRQHANGWRTDIFASLSRNNSIRELYMKSMHMYEQDVCLLADLVTSSRTIEKVRFGTATPAESGALVRLLSLGIATNYTLLNVSFEGPVDREAAKHMFILCDVARRNSDLVALAAHRCAQALERVSSHPALPELLSKLTSVSTAEAAAKVRSCLGSIEGMEQFMRLAGVVNEGVARSTREDGGTHLAGLNEHCWSHIRRYLKLYDVLCDDTGPHEAQGQ</sequence>
<dbReference type="InterPro" id="IPR032675">
    <property type="entry name" value="LRR_dom_sf"/>
</dbReference>
<accession>A0A9D4PZ25</accession>